<gene>
    <name evidence="3" type="ORF">EDEG_00693</name>
</gene>
<dbReference type="InterPro" id="IPR018181">
    <property type="entry name" value="Heat_shock_70_CS"/>
</dbReference>
<dbReference type="InterPro" id="IPR013126">
    <property type="entry name" value="Hsp_70_fam"/>
</dbReference>
<dbReference type="PRINTS" id="PR00301">
    <property type="entry name" value="HEATSHOCK70"/>
</dbReference>
<dbReference type="AlphaFoldDB" id="J9A001"/>
<dbReference type="OrthoDB" id="2401965at2759"/>
<name>J9A001_EDHAE</name>
<dbReference type="Gene3D" id="3.90.640.10">
    <property type="entry name" value="Actin, Chain A, domain 4"/>
    <property type="match status" value="1"/>
</dbReference>
<proteinExistence type="predicted"/>
<organism evidence="3 4">
    <name type="scientific">Edhazardia aedis (strain USNM 41457)</name>
    <name type="common">Microsporidian parasite</name>
    <dbReference type="NCBI Taxonomy" id="1003232"/>
    <lineage>
        <taxon>Eukaryota</taxon>
        <taxon>Fungi</taxon>
        <taxon>Fungi incertae sedis</taxon>
        <taxon>Microsporidia</taxon>
        <taxon>Edhazardia</taxon>
    </lineage>
</organism>
<dbReference type="SUPFAM" id="SSF53067">
    <property type="entry name" value="Actin-like ATPase domain"/>
    <property type="match status" value="3"/>
</dbReference>
<dbReference type="EMBL" id="AFBI03000008">
    <property type="protein sequence ID" value="EJW05228.1"/>
    <property type="molecule type" value="Genomic_DNA"/>
</dbReference>
<evidence type="ECO:0000256" key="2">
    <source>
        <dbReference type="ARBA" id="ARBA00022840"/>
    </source>
</evidence>
<comment type="caution">
    <text evidence="3">The sequence shown here is derived from an EMBL/GenBank/DDBJ whole genome shotgun (WGS) entry which is preliminary data.</text>
</comment>
<dbReference type="Pfam" id="PF00012">
    <property type="entry name" value="HSP70"/>
    <property type="match status" value="2"/>
</dbReference>
<dbReference type="STRING" id="1003232.J9A001"/>
<dbReference type="InParanoid" id="J9A001"/>
<keyword evidence="2" id="KW-0067">ATP-binding</keyword>
<evidence type="ECO:0000313" key="3">
    <source>
        <dbReference type="EMBL" id="EJW05228.1"/>
    </source>
</evidence>
<dbReference type="GO" id="GO:0005524">
    <property type="term" value="F:ATP binding"/>
    <property type="evidence" value="ECO:0007669"/>
    <property type="project" value="UniProtKB-KW"/>
</dbReference>
<evidence type="ECO:0000256" key="1">
    <source>
        <dbReference type="ARBA" id="ARBA00022741"/>
    </source>
</evidence>
<keyword evidence="1" id="KW-0547">Nucleotide-binding</keyword>
<dbReference type="Gene3D" id="3.30.420.40">
    <property type="match status" value="3"/>
</dbReference>
<sequence>MADDKTIGIDLGTTNTCISYLKNKIPTVIPNLNGGRTTPSFITFITESLLDSGIKSSIQNESSLFKNRHKPLLSTGNHNFSKKEKLSSFLNNMNLENDSNKHTKNDKFVNNHKILNNNVLSKENNSISKIEKSLSDVKINKFANNFFGNDNFIEISKNIFFDGKKVVVGEESRKLQNIYPMNTIYAVKRLIGRKYDDPSIKEFLKGLTYETSKQNNGDILVKIDDKLISPIVISSMILKYSKICAENFLKEKIKNAVITVPAYFNDMQRQATKEAGKIAGLNVLRVISEPTAAALAYGLNRSSDETIAVYDLGGGTFDISILDAKDGVFEVRSVNGNSQLGGVDIDCEIFKNIFLRAIQAGQINSQLDNLKNKNFDSKK</sequence>
<dbReference type="Gene3D" id="3.30.30.30">
    <property type="match status" value="1"/>
</dbReference>
<dbReference type="VEuPathDB" id="MicrosporidiaDB:EDEG_00693"/>
<protein>
    <recommendedName>
        <fullName evidence="5">Chaperone DnaK</fullName>
    </recommendedName>
</protein>
<keyword evidence="4" id="KW-1185">Reference proteome</keyword>
<dbReference type="Proteomes" id="UP000003163">
    <property type="component" value="Unassembled WGS sequence"/>
</dbReference>
<dbReference type="HOGENOM" id="CLU_729635_0_0_1"/>
<evidence type="ECO:0000313" key="4">
    <source>
        <dbReference type="Proteomes" id="UP000003163"/>
    </source>
</evidence>
<accession>J9A001</accession>
<dbReference type="InterPro" id="IPR043129">
    <property type="entry name" value="ATPase_NBD"/>
</dbReference>
<dbReference type="PROSITE" id="PS00329">
    <property type="entry name" value="HSP70_2"/>
    <property type="match status" value="1"/>
</dbReference>
<dbReference type="GO" id="GO:0140662">
    <property type="term" value="F:ATP-dependent protein folding chaperone"/>
    <property type="evidence" value="ECO:0007669"/>
    <property type="project" value="InterPro"/>
</dbReference>
<reference evidence="4" key="2">
    <citation type="submission" date="2015-07" db="EMBL/GenBank/DDBJ databases">
        <title>Contrasting host-pathogen interactions and genome evolution in two generalist and specialist microsporidian pathogens of mosquitoes.</title>
        <authorList>
            <consortium name="The Broad Institute Genomics Platform"/>
            <consortium name="The Broad Institute Genome Sequencing Center for Infectious Disease"/>
            <person name="Cuomo C.A."/>
            <person name="Sanscrainte N.D."/>
            <person name="Goldberg J.M."/>
            <person name="Heiman D."/>
            <person name="Young S."/>
            <person name="Zeng Q."/>
            <person name="Becnel J.J."/>
            <person name="Birren B.W."/>
        </authorList>
    </citation>
    <scope>NUCLEOTIDE SEQUENCE [LARGE SCALE GENOMIC DNA]</scope>
    <source>
        <strain evidence="4">USNM 41457</strain>
    </source>
</reference>
<evidence type="ECO:0008006" key="5">
    <source>
        <dbReference type="Google" id="ProtNLM"/>
    </source>
</evidence>
<dbReference type="PANTHER" id="PTHR19375">
    <property type="entry name" value="HEAT SHOCK PROTEIN 70KDA"/>
    <property type="match status" value="1"/>
</dbReference>
<reference evidence="3 4" key="1">
    <citation type="submission" date="2011-08" db="EMBL/GenBank/DDBJ databases">
        <authorList>
            <person name="Liu Z.J."/>
            <person name="Shi F.L."/>
            <person name="Lu J.Q."/>
            <person name="Li M."/>
            <person name="Wang Z.L."/>
        </authorList>
    </citation>
    <scope>NUCLEOTIDE SEQUENCE [LARGE SCALE GENOMIC DNA]</scope>
    <source>
        <strain evidence="3 4">USNM 41457</strain>
    </source>
</reference>